<evidence type="ECO:0000313" key="7">
    <source>
        <dbReference type="EMBL" id="KDQ19850.1"/>
    </source>
</evidence>
<gene>
    <name evidence="7" type="ORF">BOTBODRAFT_27276</name>
</gene>
<evidence type="ECO:0000256" key="6">
    <source>
        <dbReference type="SAM" id="MobiDB-lite"/>
    </source>
</evidence>
<keyword evidence="2 5" id="KW-0812">Transmembrane</keyword>
<accession>A0A067MYV3</accession>
<sequence>MDMPMPDDEPMAGMSTPGMMKPYLHFTLGDALLFREWVPMSGGATFGACVGLFLLAMVDRLLAAFGGIMRGWWARDALKRRLVETQQTTSSISDDSGEALKDETPTRPVTGSKAPGVANETVPGAMLFLRHHLNFRTFVPRHDITRGVLHAVQAAIGFALMLSVMTFDAAYFISIVLGLGAGEVLFGRFGRIA</sequence>
<dbReference type="InParanoid" id="A0A067MYV3"/>
<dbReference type="InterPro" id="IPR007274">
    <property type="entry name" value="Cop_transporter"/>
</dbReference>
<keyword evidence="5" id="KW-0406">Ion transport</keyword>
<keyword evidence="5" id="KW-0187">Copper transport</keyword>
<feature type="transmembrane region" description="Helical" evidence="5">
    <location>
        <begin position="144"/>
        <end position="163"/>
    </location>
</feature>
<feature type="compositionally biased region" description="Low complexity" evidence="6">
    <location>
        <begin position="85"/>
        <end position="94"/>
    </location>
</feature>
<dbReference type="HOGENOM" id="CLU_090404_0_1_1"/>
<evidence type="ECO:0000256" key="3">
    <source>
        <dbReference type="ARBA" id="ARBA00022989"/>
    </source>
</evidence>
<name>A0A067MYV3_BOTB1</name>
<dbReference type="GO" id="GO:0005886">
    <property type="term" value="C:plasma membrane"/>
    <property type="evidence" value="ECO:0007669"/>
    <property type="project" value="TreeGrafter"/>
</dbReference>
<dbReference type="Pfam" id="PF04145">
    <property type="entry name" value="Ctr"/>
    <property type="match status" value="1"/>
</dbReference>
<protein>
    <recommendedName>
        <fullName evidence="5">Copper transport protein</fullName>
    </recommendedName>
</protein>
<comment type="subcellular location">
    <subcellularLocation>
        <location evidence="1 5">Membrane</location>
        <topology evidence="1 5">Multi-pass membrane protein</topology>
    </subcellularLocation>
</comment>
<dbReference type="EMBL" id="KL198018">
    <property type="protein sequence ID" value="KDQ19850.1"/>
    <property type="molecule type" value="Genomic_DNA"/>
</dbReference>
<reference evidence="8" key="1">
    <citation type="journal article" date="2014" name="Proc. Natl. Acad. Sci. U.S.A.">
        <title>Extensive sampling of basidiomycete genomes demonstrates inadequacy of the white-rot/brown-rot paradigm for wood decay fungi.</title>
        <authorList>
            <person name="Riley R."/>
            <person name="Salamov A.A."/>
            <person name="Brown D.W."/>
            <person name="Nagy L.G."/>
            <person name="Floudas D."/>
            <person name="Held B.W."/>
            <person name="Levasseur A."/>
            <person name="Lombard V."/>
            <person name="Morin E."/>
            <person name="Otillar R."/>
            <person name="Lindquist E.A."/>
            <person name="Sun H."/>
            <person name="LaButti K.M."/>
            <person name="Schmutz J."/>
            <person name="Jabbour D."/>
            <person name="Luo H."/>
            <person name="Baker S.E."/>
            <person name="Pisabarro A.G."/>
            <person name="Walton J.D."/>
            <person name="Blanchette R.A."/>
            <person name="Henrissat B."/>
            <person name="Martin F."/>
            <person name="Cullen D."/>
            <person name="Hibbett D.S."/>
            <person name="Grigoriev I.V."/>
        </authorList>
    </citation>
    <scope>NUCLEOTIDE SEQUENCE [LARGE SCALE GENOMIC DNA]</scope>
    <source>
        <strain evidence="8">FD-172 SS1</strain>
    </source>
</reference>
<evidence type="ECO:0000256" key="2">
    <source>
        <dbReference type="ARBA" id="ARBA00022692"/>
    </source>
</evidence>
<dbReference type="Proteomes" id="UP000027195">
    <property type="component" value="Unassembled WGS sequence"/>
</dbReference>
<evidence type="ECO:0000256" key="4">
    <source>
        <dbReference type="ARBA" id="ARBA00023136"/>
    </source>
</evidence>
<evidence type="ECO:0000313" key="8">
    <source>
        <dbReference type="Proteomes" id="UP000027195"/>
    </source>
</evidence>
<dbReference type="GO" id="GO:0005375">
    <property type="term" value="F:copper ion transmembrane transporter activity"/>
    <property type="evidence" value="ECO:0007669"/>
    <property type="project" value="UniProtKB-UniRule"/>
</dbReference>
<feature type="region of interest" description="Disordered" evidence="6">
    <location>
        <begin position="85"/>
        <end position="115"/>
    </location>
</feature>
<keyword evidence="8" id="KW-1185">Reference proteome</keyword>
<feature type="transmembrane region" description="Helical" evidence="5">
    <location>
        <begin position="169"/>
        <end position="189"/>
    </location>
</feature>
<keyword evidence="3 5" id="KW-1133">Transmembrane helix</keyword>
<organism evidence="7 8">
    <name type="scientific">Botryobasidium botryosum (strain FD-172 SS1)</name>
    <dbReference type="NCBI Taxonomy" id="930990"/>
    <lineage>
        <taxon>Eukaryota</taxon>
        <taxon>Fungi</taxon>
        <taxon>Dikarya</taxon>
        <taxon>Basidiomycota</taxon>
        <taxon>Agaricomycotina</taxon>
        <taxon>Agaricomycetes</taxon>
        <taxon>Cantharellales</taxon>
        <taxon>Botryobasidiaceae</taxon>
        <taxon>Botryobasidium</taxon>
    </lineage>
</organism>
<evidence type="ECO:0000256" key="5">
    <source>
        <dbReference type="RuleBase" id="RU367022"/>
    </source>
</evidence>
<dbReference type="OrthoDB" id="73901at2759"/>
<dbReference type="PANTHER" id="PTHR12483">
    <property type="entry name" value="SOLUTE CARRIER FAMILY 31 COPPER TRANSPORTERS"/>
    <property type="match status" value="1"/>
</dbReference>
<keyword evidence="5" id="KW-0186">Copper</keyword>
<feature type="transmembrane region" description="Helical" evidence="5">
    <location>
        <begin position="44"/>
        <end position="73"/>
    </location>
</feature>
<dbReference type="PANTHER" id="PTHR12483:SF27">
    <property type="entry name" value="COPPER TRANSPORT PROTEIN CTR1"/>
    <property type="match status" value="1"/>
</dbReference>
<evidence type="ECO:0000256" key="1">
    <source>
        <dbReference type="ARBA" id="ARBA00004141"/>
    </source>
</evidence>
<proteinExistence type="inferred from homology"/>
<dbReference type="AlphaFoldDB" id="A0A067MYV3"/>
<keyword evidence="5" id="KW-0813">Transport</keyword>
<keyword evidence="4 5" id="KW-0472">Membrane</keyword>
<comment type="similarity">
    <text evidence="5">Belongs to the copper transporter (Ctr) (TC 1.A.56) family. SLC31A subfamily.</text>
</comment>